<dbReference type="OrthoDB" id="2386345at2759"/>
<dbReference type="GO" id="GO:0019005">
    <property type="term" value="C:SCF ubiquitin ligase complex"/>
    <property type="evidence" value="ECO:0007669"/>
    <property type="project" value="TreeGrafter"/>
</dbReference>
<proteinExistence type="predicted"/>
<protein>
    <recommendedName>
        <fullName evidence="1">F-box domain-containing protein</fullName>
    </recommendedName>
</protein>
<evidence type="ECO:0000313" key="3">
    <source>
        <dbReference type="Proteomes" id="UP000749646"/>
    </source>
</evidence>
<evidence type="ECO:0000259" key="1">
    <source>
        <dbReference type="Pfam" id="PF12937"/>
    </source>
</evidence>
<dbReference type="GO" id="GO:0031146">
    <property type="term" value="P:SCF-dependent proteasomal ubiquitin-dependent protein catabolic process"/>
    <property type="evidence" value="ECO:0007669"/>
    <property type="project" value="TreeGrafter"/>
</dbReference>
<dbReference type="SUPFAM" id="SSF52047">
    <property type="entry name" value="RNI-like"/>
    <property type="match status" value="1"/>
</dbReference>
<dbReference type="InterPro" id="IPR032675">
    <property type="entry name" value="LRR_dom_sf"/>
</dbReference>
<reference evidence="2" key="1">
    <citation type="journal article" date="2020" name="Fungal Divers.">
        <title>Resolving the Mortierellaceae phylogeny through synthesis of multi-gene phylogenetics and phylogenomics.</title>
        <authorList>
            <person name="Vandepol N."/>
            <person name="Liber J."/>
            <person name="Desiro A."/>
            <person name="Na H."/>
            <person name="Kennedy M."/>
            <person name="Barry K."/>
            <person name="Grigoriev I.V."/>
            <person name="Miller A.N."/>
            <person name="O'Donnell K."/>
            <person name="Stajich J.E."/>
            <person name="Bonito G."/>
        </authorList>
    </citation>
    <scope>NUCLEOTIDE SEQUENCE</scope>
    <source>
        <strain evidence="2">MES-2147</strain>
    </source>
</reference>
<accession>A0A9P6IM78</accession>
<dbReference type="InterPro" id="IPR001810">
    <property type="entry name" value="F-box_dom"/>
</dbReference>
<dbReference type="Pfam" id="PF12937">
    <property type="entry name" value="F-box-like"/>
    <property type="match status" value="1"/>
</dbReference>
<gene>
    <name evidence="2" type="ORF">BGZ65_011779</name>
</gene>
<organism evidence="2 3">
    <name type="scientific">Modicella reniformis</name>
    <dbReference type="NCBI Taxonomy" id="1440133"/>
    <lineage>
        <taxon>Eukaryota</taxon>
        <taxon>Fungi</taxon>
        <taxon>Fungi incertae sedis</taxon>
        <taxon>Mucoromycota</taxon>
        <taxon>Mortierellomycotina</taxon>
        <taxon>Mortierellomycetes</taxon>
        <taxon>Mortierellales</taxon>
        <taxon>Mortierellaceae</taxon>
        <taxon>Modicella</taxon>
    </lineage>
</organism>
<dbReference type="Gene3D" id="3.80.10.10">
    <property type="entry name" value="Ribonuclease Inhibitor"/>
    <property type="match status" value="1"/>
</dbReference>
<feature type="domain" description="F-box" evidence="1">
    <location>
        <begin position="10"/>
        <end position="49"/>
    </location>
</feature>
<keyword evidence="3" id="KW-1185">Reference proteome</keyword>
<dbReference type="PANTHER" id="PTHR13318">
    <property type="entry name" value="PARTNER OF PAIRED, ISOFORM B-RELATED"/>
    <property type="match status" value="1"/>
</dbReference>
<comment type="caution">
    <text evidence="2">The sequence shown here is derived from an EMBL/GenBank/DDBJ whole genome shotgun (WGS) entry which is preliminary data.</text>
</comment>
<dbReference type="SUPFAM" id="SSF81383">
    <property type="entry name" value="F-box domain"/>
    <property type="match status" value="1"/>
</dbReference>
<dbReference type="InterPro" id="IPR036047">
    <property type="entry name" value="F-box-like_dom_sf"/>
</dbReference>
<dbReference type="Proteomes" id="UP000749646">
    <property type="component" value="Unassembled WGS sequence"/>
</dbReference>
<dbReference type="EMBL" id="JAAAHW010009564">
    <property type="protein sequence ID" value="KAF9938983.1"/>
    <property type="molecule type" value="Genomic_DNA"/>
</dbReference>
<name>A0A9P6IM78_9FUNG</name>
<dbReference type="AlphaFoldDB" id="A0A9P6IM78"/>
<evidence type="ECO:0000313" key="2">
    <source>
        <dbReference type="EMBL" id="KAF9938983.1"/>
    </source>
</evidence>
<sequence>MPSICPLELPEILQSVANQTSERSLPACALVSKAWYQVFNPHLWKDINLSEKRPNPPEAIQRHCHLVRTLEITCQPKQEHAALRFPNLASLTVKNSLQDLDITQLVTEHSTLSRLDLNFIKSGLQPSLPLWKKLLELRNLKDLSISNISIGEKNINAFWQLCTQLERLECYWISIPHRGLLSSMEFPRMKEINLWEEIPVYLELMRRCTGLEILTWSSWEGLDGGFVPGFVQLASSGTWPELESLTLFPFAITNEETFKIISSMRRITLLSIDGKGSLFAADTIVQLRPHFHSIRELDLAFNRGLTSAMAQEILSSCPLLVKFSVPQLKAIDVAEGNPWVCFGIQELSACIYFDPATIKEVQPLVLDQLSRLTRLEELKLGHPTEAVFQKAMDLRLESGLGKLSTLRRLRYIRFTNTRQKMGEKEIEWILEHWTSLEEILGVLNPYNPGICKALMERLESHGISIQTRFQ</sequence>